<dbReference type="Pfam" id="PF01697">
    <property type="entry name" value="Glyco_transf_92"/>
    <property type="match status" value="1"/>
</dbReference>
<protein>
    <recommendedName>
        <fullName evidence="8">Glycosyltransferase family 92 protein</fullName>
        <ecNumber evidence="8">2.4.1.-</ecNumber>
    </recommendedName>
</protein>
<dbReference type="AlphaFoldDB" id="A0A553PRH9"/>
<gene>
    <name evidence="9" type="ORF">TCAL_12398</name>
</gene>
<keyword evidence="5" id="KW-0812">Transmembrane</keyword>
<organism evidence="9 10">
    <name type="scientific">Tigriopus californicus</name>
    <name type="common">Marine copepod</name>
    <dbReference type="NCBI Taxonomy" id="6832"/>
    <lineage>
        <taxon>Eukaryota</taxon>
        <taxon>Metazoa</taxon>
        <taxon>Ecdysozoa</taxon>
        <taxon>Arthropoda</taxon>
        <taxon>Crustacea</taxon>
        <taxon>Multicrustacea</taxon>
        <taxon>Hexanauplia</taxon>
        <taxon>Copepoda</taxon>
        <taxon>Harpacticoida</taxon>
        <taxon>Harpacticidae</taxon>
        <taxon>Tigriopus</taxon>
    </lineage>
</organism>
<evidence type="ECO:0000256" key="7">
    <source>
        <dbReference type="ARBA" id="ARBA00023136"/>
    </source>
</evidence>
<dbReference type="EC" id="2.4.1.-" evidence="8"/>
<dbReference type="GO" id="GO:0005737">
    <property type="term" value="C:cytoplasm"/>
    <property type="evidence" value="ECO:0007669"/>
    <property type="project" value="TreeGrafter"/>
</dbReference>
<proteinExistence type="inferred from homology"/>
<accession>A0A553PRH9</accession>
<comment type="similarity">
    <text evidence="2 8">Belongs to the glycosyltransferase 92 family.</text>
</comment>
<dbReference type="GO" id="GO:0016020">
    <property type="term" value="C:membrane"/>
    <property type="evidence" value="ECO:0007669"/>
    <property type="project" value="UniProtKB-SubCell"/>
</dbReference>
<evidence type="ECO:0000256" key="8">
    <source>
        <dbReference type="RuleBase" id="RU366017"/>
    </source>
</evidence>
<evidence type="ECO:0000256" key="1">
    <source>
        <dbReference type="ARBA" id="ARBA00004167"/>
    </source>
</evidence>
<keyword evidence="7" id="KW-0472">Membrane</keyword>
<comment type="subcellular location">
    <subcellularLocation>
        <location evidence="1">Membrane</location>
        <topology evidence="1">Single-pass membrane protein</topology>
    </subcellularLocation>
</comment>
<dbReference type="GO" id="GO:0016757">
    <property type="term" value="F:glycosyltransferase activity"/>
    <property type="evidence" value="ECO:0007669"/>
    <property type="project" value="UniProtKB-UniRule"/>
</dbReference>
<evidence type="ECO:0000256" key="5">
    <source>
        <dbReference type="ARBA" id="ARBA00022692"/>
    </source>
</evidence>
<comment type="caution">
    <text evidence="9">The sequence shown here is derived from an EMBL/GenBank/DDBJ whole genome shotgun (WGS) entry which is preliminary data.</text>
</comment>
<evidence type="ECO:0000313" key="9">
    <source>
        <dbReference type="EMBL" id="TRY80275.1"/>
    </source>
</evidence>
<keyword evidence="4 8" id="KW-0808">Transferase</keyword>
<keyword evidence="10" id="KW-1185">Reference proteome</keyword>
<evidence type="ECO:0000256" key="3">
    <source>
        <dbReference type="ARBA" id="ARBA00022676"/>
    </source>
</evidence>
<evidence type="ECO:0000256" key="6">
    <source>
        <dbReference type="ARBA" id="ARBA00022989"/>
    </source>
</evidence>
<dbReference type="InterPro" id="IPR008166">
    <property type="entry name" value="Glyco_transf_92"/>
</dbReference>
<evidence type="ECO:0000256" key="2">
    <source>
        <dbReference type="ARBA" id="ARBA00007647"/>
    </source>
</evidence>
<name>A0A553PRH9_TIGCA</name>
<keyword evidence="3 8" id="KW-0328">Glycosyltransferase</keyword>
<dbReference type="Proteomes" id="UP000318571">
    <property type="component" value="Chromosome 12"/>
</dbReference>
<dbReference type="PANTHER" id="PTHR21461">
    <property type="entry name" value="GLYCOSYLTRANSFERASE FAMILY 92 PROTEIN"/>
    <property type="match status" value="1"/>
</dbReference>
<keyword evidence="6" id="KW-1133">Transmembrane helix</keyword>
<evidence type="ECO:0000313" key="10">
    <source>
        <dbReference type="Proteomes" id="UP000318571"/>
    </source>
</evidence>
<sequence>MEPLNVSHPRWNLDQMHDDWRKGKIQGHTIFVYSAFLDERNASYPFIRVLSASPQNYALDLPHIVCDIFQEDGQLLATLPINIQFRHCCEKKPYFFLSYECDLSRTSKSIRLAAEWVSLKSINPPDQTNTSTPNLKIHTLPRLNSKDIAGTFVVCVRPFFRNWNSTFQLIEFLEMYKILGVSHFVFYDYQIGKGAKIVLNHYEAQGLVTVLQWTLKLSTQHILAIGQIVSINDCKMRAINRFEFLIHVDVDEFLLPRNDLMSLMI</sequence>
<reference evidence="9 10" key="1">
    <citation type="journal article" date="2018" name="Nat. Ecol. Evol.">
        <title>Genomic signatures of mitonuclear coevolution across populations of Tigriopus californicus.</title>
        <authorList>
            <person name="Barreto F.S."/>
            <person name="Watson E.T."/>
            <person name="Lima T.G."/>
            <person name="Willett C.S."/>
            <person name="Edmands S."/>
            <person name="Li W."/>
            <person name="Burton R.S."/>
        </authorList>
    </citation>
    <scope>NUCLEOTIDE SEQUENCE [LARGE SCALE GENOMIC DNA]</scope>
    <source>
        <strain evidence="9 10">San Diego</strain>
    </source>
</reference>
<evidence type="ECO:0000256" key="4">
    <source>
        <dbReference type="ARBA" id="ARBA00022679"/>
    </source>
</evidence>
<dbReference type="EMBL" id="VCGU01000001">
    <property type="protein sequence ID" value="TRY80275.1"/>
    <property type="molecule type" value="Genomic_DNA"/>
</dbReference>
<dbReference type="PANTHER" id="PTHR21461:SF40">
    <property type="entry name" value="GLYCOSYLTRANSFERASE FAMILY 92 PROTEIN"/>
    <property type="match status" value="1"/>
</dbReference>